<proteinExistence type="inferred from homology"/>
<dbReference type="Pfam" id="PF10282">
    <property type="entry name" value="Lactonase"/>
    <property type="match status" value="1"/>
</dbReference>
<evidence type="ECO:0000313" key="3">
    <source>
        <dbReference type="EMBL" id="KNE29404.1"/>
    </source>
</evidence>
<keyword evidence="2" id="KW-0313">Glucose metabolism</keyword>
<evidence type="ECO:0000256" key="1">
    <source>
        <dbReference type="ARBA" id="ARBA00005564"/>
    </source>
</evidence>
<keyword evidence="2" id="KW-0119">Carbohydrate metabolism</keyword>
<reference evidence="3 4" key="1">
    <citation type="submission" date="2015-07" db="EMBL/GenBank/DDBJ databases">
        <title>Draft genome of Achromobacter spanius.</title>
        <authorList>
            <person name="Wang X."/>
        </authorList>
    </citation>
    <scope>NUCLEOTIDE SEQUENCE [LARGE SCALE GENOMIC DNA]</scope>
    <source>
        <strain evidence="3 4">CGMCC9173</strain>
    </source>
</reference>
<dbReference type="PANTHER" id="PTHR30344:SF1">
    <property type="entry name" value="6-PHOSPHOGLUCONOLACTONASE"/>
    <property type="match status" value="1"/>
</dbReference>
<organism evidence="3 4">
    <name type="scientific">Achromobacter spanius</name>
    <dbReference type="NCBI Taxonomy" id="217203"/>
    <lineage>
        <taxon>Bacteria</taxon>
        <taxon>Pseudomonadati</taxon>
        <taxon>Pseudomonadota</taxon>
        <taxon>Betaproteobacteria</taxon>
        <taxon>Burkholderiales</taxon>
        <taxon>Alcaligenaceae</taxon>
        <taxon>Achromobacter</taxon>
    </lineage>
</organism>
<comment type="caution">
    <text evidence="3">The sequence shown here is derived from an EMBL/GenBank/DDBJ whole genome shotgun (WGS) entry which is preliminary data.</text>
</comment>
<dbReference type="InterPro" id="IPR011048">
    <property type="entry name" value="Haem_d1_sf"/>
</dbReference>
<dbReference type="SUPFAM" id="SSF51004">
    <property type="entry name" value="C-terminal (heme d1) domain of cytochrome cd1-nitrite reductase"/>
    <property type="match status" value="1"/>
</dbReference>
<evidence type="ECO:0000256" key="2">
    <source>
        <dbReference type="ARBA" id="ARBA00022526"/>
    </source>
</evidence>
<accession>A0AAW3I9G8</accession>
<gene>
    <name evidence="3" type="ORF">AFM18_02015</name>
</gene>
<dbReference type="InterPro" id="IPR015943">
    <property type="entry name" value="WD40/YVTN_repeat-like_dom_sf"/>
</dbReference>
<sequence length="423" mass="44614">MRCRCARDDARYAQPEPAMNTLASAPRRSFIQLAGGLSAASAAGPWLSAMGATASRGDAAAFAYVGTYTHDAPGGTAGGPPSAGIQVFAVREAGWRLIQVMESDNPSYLAMHPTRRFLYAINEIELWQGLPRGTAEAYAIDPDDGRLRLLNRQPLSLSSTAPAHLAVSPDGKHLVTAQYLGGTYNVLPIHRDGSLGAVSGIVKETGSGPRPEQQSAHPHMVLFDPTGLRVLATDLGSDRINLFTFEDGDLSLAGRTELPPGSGPRHLALHPDGALLYVVNELDASVSCHGYDVIAGRVLEPRHTVPATPSGFTGTGNAAALLIHPSGRFLYVSTRRVQNDHPQADSIAVFDIGADGALTPLQFWTEGLRFPRALALAPDGGALYALNQKGDSILRLGIDAKTGRLGSPQVVAQAPTPVCLVFA</sequence>
<evidence type="ECO:0000313" key="4">
    <source>
        <dbReference type="Proteomes" id="UP000037511"/>
    </source>
</evidence>
<dbReference type="InterPro" id="IPR006311">
    <property type="entry name" value="TAT_signal"/>
</dbReference>
<dbReference type="GO" id="GO:0006006">
    <property type="term" value="P:glucose metabolic process"/>
    <property type="evidence" value="ECO:0007669"/>
    <property type="project" value="UniProtKB-KW"/>
</dbReference>
<dbReference type="EMBL" id="LGVG01000002">
    <property type="protein sequence ID" value="KNE29404.1"/>
    <property type="molecule type" value="Genomic_DNA"/>
</dbReference>
<comment type="similarity">
    <text evidence="1">Belongs to the cycloisomerase 2 family.</text>
</comment>
<dbReference type="InterPro" id="IPR019405">
    <property type="entry name" value="Lactonase_7-beta_prop"/>
</dbReference>
<name>A0AAW3I9G8_9BURK</name>
<dbReference type="Gene3D" id="2.130.10.10">
    <property type="entry name" value="YVTN repeat-like/Quinoprotein amine dehydrogenase"/>
    <property type="match status" value="1"/>
</dbReference>
<protein>
    <submittedName>
        <fullName evidence="3">6-phosphogluconolactonase</fullName>
    </submittedName>
</protein>
<dbReference type="InterPro" id="IPR050282">
    <property type="entry name" value="Cycloisomerase_2"/>
</dbReference>
<dbReference type="GO" id="GO:0017057">
    <property type="term" value="F:6-phosphogluconolactonase activity"/>
    <property type="evidence" value="ECO:0007669"/>
    <property type="project" value="TreeGrafter"/>
</dbReference>
<dbReference type="PANTHER" id="PTHR30344">
    <property type="entry name" value="6-PHOSPHOGLUCONOLACTONASE-RELATED"/>
    <property type="match status" value="1"/>
</dbReference>
<dbReference type="AlphaFoldDB" id="A0AAW3I9G8"/>
<dbReference type="PROSITE" id="PS51318">
    <property type="entry name" value="TAT"/>
    <property type="match status" value="1"/>
</dbReference>
<dbReference type="Proteomes" id="UP000037511">
    <property type="component" value="Unassembled WGS sequence"/>
</dbReference>